<reference evidence="2" key="1">
    <citation type="submission" date="2016-07" db="EMBL/GenBank/DDBJ databases">
        <authorList>
            <person name="Florea S."/>
            <person name="Webb J.S."/>
            <person name="Jaromczyk J."/>
            <person name="Schardl C.L."/>
        </authorList>
    </citation>
    <scope>NUCLEOTIDE SEQUENCE [LARGE SCALE GENOMIC DNA]</scope>
    <source>
        <strain evidence="2">1YdBTEX2</strain>
    </source>
</reference>
<proteinExistence type="predicted"/>
<evidence type="ECO:0000313" key="1">
    <source>
        <dbReference type="EMBL" id="SBW84366.1"/>
    </source>
</evidence>
<evidence type="ECO:0000313" key="2">
    <source>
        <dbReference type="Proteomes" id="UP000245431"/>
    </source>
</evidence>
<dbReference type="RefSeq" id="WP_017848234.1">
    <property type="nucleotide sequence ID" value="NZ_AOUH01000028.1"/>
</dbReference>
<name>A0A1D3K7R2_PSEVE</name>
<dbReference type="AlphaFoldDB" id="A0A1D3K7R2"/>
<sequence>MSSISKSAIQAVRDYVIDDNGGRLETDYFGHQVIAAAEAHLVTLERQSSPPIPLLEFFERKDDMGLGRLRMIMDGDADVIIEVISTEGESLALEFCTSVTGGGRSPKVREALYNLMNAIRDENETNPIFTGR</sequence>
<dbReference type="Proteomes" id="UP000245431">
    <property type="component" value="Chromosome PVE_r2"/>
</dbReference>
<protein>
    <submittedName>
        <fullName evidence="1">Uncharacterized protein</fullName>
    </submittedName>
</protein>
<gene>
    <name evidence="1" type="ORF">PVE_R2G0337</name>
</gene>
<accession>A0A1D3K7R2</accession>
<organism evidence="1 2">
    <name type="scientific">Pseudomonas veronii 1YdBTEX2</name>
    <dbReference type="NCBI Taxonomy" id="1295141"/>
    <lineage>
        <taxon>Bacteria</taxon>
        <taxon>Pseudomonadati</taxon>
        <taxon>Pseudomonadota</taxon>
        <taxon>Gammaproteobacteria</taxon>
        <taxon>Pseudomonadales</taxon>
        <taxon>Pseudomonadaceae</taxon>
        <taxon>Pseudomonas</taxon>
    </lineage>
</organism>
<dbReference type="EMBL" id="LT599584">
    <property type="protein sequence ID" value="SBW84366.1"/>
    <property type="molecule type" value="Genomic_DNA"/>
</dbReference>